<sequence>MNTVPATASVVVIGAGPAGMTAGIALADAGVDVILLDRLPEGVNTSRAAVVHARTLEVLDEFGVAEELNERGLVIDQFDLNDGSQRLATVRFDDLPTRFPYTLLISQATTEEVLLARLREAGGTVLRPYTVTAVAGDDTGVTVEFSDAAGDSGSIRADYVIGADGMHSMVREQAGIGFTGASYPESFALADVRMDWPDPRTEVALHLAPQGFTLVAPLPDEQDDRYRIVATIDDAPEHPDLAFMQAIIDDRRPGGQVREVLWSSRFRVHHRLADHYRAGRILLAGDAAHVHSPAGGQGMNTGIQDGALLGRLLARVLHGEPDRLLDRYEEIRRPVAQGVVTLTDRMTRMATLRPRPARALRNIVIRTATSFPSVRRAVAFRLAELTAR</sequence>
<name>A0ABW6RZ79_9NOCA</name>
<dbReference type="InterPro" id="IPR036188">
    <property type="entry name" value="FAD/NAD-bd_sf"/>
</dbReference>
<dbReference type="PANTHER" id="PTHR43004:SF19">
    <property type="entry name" value="BINDING MONOOXYGENASE, PUTATIVE (JCVI)-RELATED"/>
    <property type="match status" value="1"/>
</dbReference>
<protein>
    <submittedName>
        <fullName evidence="5">FAD-dependent oxidoreductase</fullName>
    </submittedName>
</protein>
<dbReference type="Pfam" id="PF01494">
    <property type="entry name" value="FAD_binding_3"/>
    <property type="match status" value="1"/>
</dbReference>
<accession>A0ABW6RZ79</accession>
<dbReference type="Gene3D" id="3.50.50.60">
    <property type="entry name" value="FAD/NAD(P)-binding domain"/>
    <property type="match status" value="1"/>
</dbReference>
<dbReference type="SUPFAM" id="SSF51905">
    <property type="entry name" value="FAD/NAD(P)-binding domain"/>
    <property type="match status" value="1"/>
</dbReference>
<dbReference type="InterPro" id="IPR002938">
    <property type="entry name" value="FAD-bd"/>
</dbReference>
<dbReference type="InterPro" id="IPR050641">
    <property type="entry name" value="RIFMO-like"/>
</dbReference>
<comment type="cofactor">
    <cofactor evidence="1">
        <name>FAD</name>
        <dbReference type="ChEBI" id="CHEBI:57692"/>
    </cofactor>
</comment>
<evidence type="ECO:0000256" key="1">
    <source>
        <dbReference type="ARBA" id="ARBA00001974"/>
    </source>
</evidence>
<evidence type="ECO:0000313" key="5">
    <source>
        <dbReference type="EMBL" id="MFF3569338.1"/>
    </source>
</evidence>
<evidence type="ECO:0000256" key="3">
    <source>
        <dbReference type="ARBA" id="ARBA00022827"/>
    </source>
</evidence>
<dbReference type="Gene3D" id="3.30.70.2450">
    <property type="match status" value="1"/>
</dbReference>
<keyword evidence="6" id="KW-1185">Reference proteome</keyword>
<evidence type="ECO:0000256" key="2">
    <source>
        <dbReference type="ARBA" id="ARBA00022630"/>
    </source>
</evidence>
<dbReference type="Proteomes" id="UP001601992">
    <property type="component" value="Unassembled WGS sequence"/>
</dbReference>
<proteinExistence type="predicted"/>
<dbReference type="PANTHER" id="PTHR43004">
    <property type="entry name" value="TRK SYSTEM POTASSIUM UPTAKE PROTEIN"/>
    <property type="match status" value="1"/>
</dbReference>
<keyword evidence="3" id="KW-0274">FAD</keyword>
<comment type="caution">
    <text evidence="5">The sequence shown here is derived from an EMBL/GenBank/DDBJ whole genome shotgun (WGS) entry which is preliminary data.</text>
</comment>
<feature type="domain" description="FAD-binding" evidence="4">
    <location>
        <begin position="8"/>
        <end position="341"/>
    </location>
</feature>
<gene>
    <name evidence="5" type="ORF">ACFYXQ_16335</name>
</gene>
<evidence type="ECO:0000313" key="6">
    <source>
        <dbReference type="Proteomes" id="UP001601992"/>
    </source>
</evidence>
<organism evidence="5 6">
    <name type="scientific">Nocardia jiangxiensis</name>
    <dbReference type="NCBI Taxonomy" id="282685"/>
    <lineage>
        <taxon>Bacteria</taxon>
        <taxon>Bacillati</taxon>
        <taxon>Actinomycetota</taxon>
        <taxon>Actinomycetes</taxon>
        <taxon>Mycobacteriales</taxon>
        <taxon>Nocardiaceae</taxon>
        <taxon>Nocardia</taxon>
    </lineage>
</organism>
<evidence type="ECO:0000259" key="4">
    <source>
        <dbReference type="Pfam" id="PF01494"/>
    </source>
</evidence>
<dbReference type="EMBL" id="JBIAQY010000005">
    <property type="protein sequence ID" value="MFF3569338.1"/>
    <property type="molecule type" value="Genomic_DNA"/>
</dbReference>
<keyword evidence="2" id="KW-0285">Flavoprotein</keyword>
<dbReference type="PRINTS" id="PR00420">
    <property type="entry name" value="RNGMNOXGNASE"/>
</dbReference>
<dbReference type="RefSeq" id="WP_387404137.1">
    <property type="nucleotide sequence ID" value="NZ_JBIAQY010000005.1"/>
</dbReference>
<reference evidence="5 6" key="1">
    <citation type="submission" date="2024-10" db="EMBL/GenBank/DDBJ databases">
        <title>The Natural Products Discovery Center: Release of the First 8490 Sequenced Strains for Exploring Actinobacteria Biosynthetic Diversity.</title>
        <authorList>
            <person name="Kalkreuter E."/>
            <person name="Kautsar S.A."/>
            <person name="Yang D."/>
            <person name="Bader C.D."/>
            <person name="Teijaro C.N."/>
            <person name="Fluegel L."/>
            <person name="Davis C.M."/>
            <person name="Simpson J.R."/>
            <person name="Lauterbach L."/>
            <person name="Steele A.D."/>
            <person name="Gui C."/>
            <person name="Meng S."/>
            <person name="Li G."/>
            <person name="Viehrig K."/>
            <person name="Ye F."/>
            <person name="Su P."/>
            <person name="Kiefer A.F."/>
            <person name="Nichols A."/>
            <person name="Cepeda A.J."/>
            <person name="Yan W."/>
            <person name="Fan B."/>
            <person name="Jiang Y."/>
            <person name="Adhikari A."/>
            <person name="Zheng C.-J."/>
            <person name="Schuster L."/>
            <person name="Cowan T.M."/>
            <person name="Smanski M.J."/>
            <person name="Chevrette M.G."/>
            <person name="De Carvalho L.P.S."/>
            <person name="Shen B."/>
        </authorList>
    </citation>
    <scope>NUCLEOTIDE SEQUENCE [LARGE SCALE GENOMIC DNA]</scope>
    <source>
        <strain evidence="5 6">NPDC002593</strain>
    </source>
</reference>